<accession>A0A0A9GKJ5</accession>
<dbReference type="AlphaFoldDB" id="A0A0A9GKJ5"/>
<reference evidence="1" key="2">
    <citation type="journal article" date="2015" name="Data Brief">
        <title>Shoot transcriptome of the giant reed, Arundo donax.</title>
        <authorList>
            <person name="Barrero R.A."/>
            <person name="Guerrero F.D."/>
            <person name="Moolhuijzen P."/>
            <person name="Goolsby J.A."/>
            <person name="Tidwell J."/>
            <person name="Bellgard S.E."/>
            <person name="Bellgard M.I."/>
        </authorList>
    </citation>
    <scope>NUCLEOTIDE SEQUENCE</scope>
    <source>
        <tissue evidence="1">Shoot tissue taken approximately 20 cm above the soil surface</tissue>
    </source>
</reference>
<protein>
    <submittedName>
        <fullName evidence="1">Uncharacterized protein</fullName>
    </submittedName>
</protein>
<organism evidence="1">
    <name type="scientific">Arundo donax</name>
    <name type="common">Giant reed</name>
    <name type="synonym">Donax arundinaceus</name>
    <dbReference type="NCBI Taxonomy" id="35708"/>
    <lineage>
        <taxon>Eukaryota</taxon>
        <taxon>Viridiplantae</taxon>
        <taxon>Streptophyta</taxon>
        <taxon>Embryophyta</taxon>
        <taxon>Tracheophyta</taxon>
        <taxon>Spermatophyta</taxon>
        <taxon>Magnoliopsida</taxon>
        <taxon>Liliopsida</taxon>
        <taxon>Poales</taxon>
        <taxon>Poaceae</taxon>
        <taxon>PACMAD clade</taxon>
        <taxon>Arundinoideae</taxon>
        <taxon>Arundineae</taxon>
        <taxon>Arundo</taxon>
    </lineage>
</organism>
<proteinExistence type="predicted"/>
<evidence type="ECO:0000313" key="1">
    <source>
        <dbReference type="EMBL" id="JAE23061.1"/>
    </source>
</evidence>
<sequence length="34" mass="3718">MLQLQKITNSNGANKQIDANLNNMKPNKAISACM</sequence>
<reference evidence="1" key="1">
    <citation type="submission" date="2014-09" db="EMBL/GenBank/DDBJ databases">
        <authorList>
            <person name="Magalhaes I.L.F."/>
            <person name="Oliveira U."/>
            <person name="Santos F.R."/>
            <person name="Vidigal T.H.D.A."/>
            <person name="Brescovit A.D."/>
            <person name="Santos A.J."/>
        </authorList>
    </citation>
    <scope>NUCLEOTIDE SEQUENCE</scope>
    <source>
        <tissue evidence="1">Shoot tissue taken approximately 20 cm above the soil surface</tissue>
    </source>
</reference>
<dbReference type="EMBL" id="GBRH01174835">
    <property type="protein sequence ID" value="JAE23061.1"/>
    <property type="molecule type" value="Transcribed_RNA"/>
</dbReference>
<name>A0A0A9GKJ5_ARUDO</name>